<dbReference type="InterPro" id="IPR027417">
    <property type="entry name" value="P-loop_NTPase"/>
</dbReference>
<feature type="domain" description="ORC1/DEAH AAA+ ATPase" evidence="1">
    <location>
        <begin position="41"/>
        <end position="179"/>
    </location>
</feature>
<keyword evidence="3" id="KW-1185">Reference proteome</keyword>
<dbReference type="RefSeq" id="WP_209685989.1">
    <property type="nucleotide sequence ID" value="NZ_JAGGLU010000002.1"/>
</dbReference>
<keyword evidence="2" id="KW-0067">ATP-binding</keyword>
<dbReference type="Pfam" id="PF13401">
    <property type="entry name" value="AAA_22"/>
    <property type="match status" value="1"/>
</dbReference>
<organism evidence="2 3">
    <name type="scientific">Lactobacillus colini</name>
    <dbReference type="NCBI Taxonomy" id="1819254"/>
    <lineage>
        <taxon>Bacteria</taxon>
        <taxon>Bacillati</taxon>
        <taxon>Bacillota</taxon>
        <taxon>Bacilli</taxon>
        <taxon>Lactobacillales</taxon>
        <taxon>Lactobacillaceae</taxon>
        <taxon>Lactobacillus</taxon>
    </lineage>
</organism>
<reference evidence="2 3" key="1">
    <citation type="submission" date="2021-03" db="EMBL/GenBank/DDBJ databases">
        <title>Genomic Encyclopedia of Type Strains, Phase IV (KMG-IV): sequencing the most valuable type-strain genomes for metagenomic binning, comparative biology and taxonomic classification.</title>
        <authorList>
            <person name="Goeker M."/>
        </authorList>
    </citation>
    <scope>NUCLEOTIDE SEQUENCE [LARGE SCALE GENOMIC DNA]</scope>
    <source>
        <strain evidence="2 3">DSM 101872</strain>
    </source>
</reference>
<dbReference type="InterPro" id="IPR049945">
    <property type="entry name" value="AAA_22"/>
</dbReference>
<sequence>MKNPFNPSFGKIPSIFLNRDSLTSRVVTELKDGDSPFQTSLIYGQRGSGKTTLMTNFANILNQKEDWLVIDLVLDDDLLDSLINQLRNRLANHTSLQNLDLKLGIGGLGVNAQFSKNNPQNFQSLFEKYLSQLNAAGIQVLINIDEIETTSQLRKLVSCYQVMLRKNLKVSLLMAGLPENVSELQNDKVLTFLLRANRIVLTPLSATDIMESYRCTFENDGYHISHETLLYMTKQTLGFAYAFQLLGYYVWRFSQENKIKEITIQSVQAILDDYVADLNRNVYFKIYNEMSNKEQQFVQAMATIDKPKIKVQHIGQIMGKPANYISVYRKKLIDNQVIKSSGYGYVSFILPYFDQYVKDQILLDLF</sequence>
<name>A0ABS4MCB9_9LACO</name>
<dbReference type="PANTHER" id="PTHR34301:SF8">
    <property type="entry name" value="ATPASE DOMAIN-CONTAINING PROTEIN"/>
    <property type="match status" value="1"/>
</dbReference>
<dbReference type="PANTHER" id="PTHR34301">
    <property type="entry name" value="DNA-BINDING PROTEIN-RELATED"/>
    <property type="match status" value="1"/>
</dbReference>
<dbReference type="GO" id="GO:0005524">
    <property type="term" value="F:ATP binding"/>
    <property type="evidence" value="ECO:0007669"/>
    <property type="project" value="UniProtKB-KW"/>
</dbReference>
<accession>A0ABS4MCB9</accession>
<evidence type="ECO:0000259" key="1">
    <source>
        <dbReference type="Pfam" id="PF13401"/>
    </source>
</evidence>
<keyword evidence="2" id="KW-0547">Nucleotide-binding</keyword>
<dbReference type="EMBL" id="JAGGLU010000002">
    <property type="protein sequence ID" value="MBP2057296.1"/>
    <property type="molecule type" value="Genomic_DNA"/>
</dbReference>
<dbReference type="SUPFAM" id="SSF52540">
    <property type="entry name" value="P-loop containing nucleoside triphosphate hydrolases"/>
    <property type="match status" value="1"/>
</dbReference>
<gene>
    <name evidence="2" type="ORF">J2Z60_000460</name>
</gene>
<dbReference type="Gene3D" id="3.40.50.300">
    <property type="entry name" value="P-loop containing nucleotide triphosphate hydrolases"/>
    <property type="match status" value="1"/>
</dbReference>
<dbReference type="Proteomes" id="UP001519292">
    <property type="component" value="Unassembled WGS sequence"/>
</dbReference>
<proteinExistence type="predicted"/>
<evidence type="ECO:0000313" key="2">
    <source>
        <dbReference type="EMBL" id="MBP2057296.1"/>
    </source>
</evidence>
<comment type="caution">
    <text evidence="2">The sequence shown here is derived from an EMBL/GenBank/DDBJ whole genome shotgun (WGS) entry which is preliminary data.</text>
</comment>
<evidence type="ECO:0000313" key="3">
    <source>
        <dbReference type="Proteomes" id="UP001519292"/>
    </source>
</evidence>
<protein>
    <submittedName>
        <fullName evidence="2">Energy-coupling factor transporter ATP-binding protein EcfA2</fullName>
    </submittedName>
</protein>